<evidence type="ECO:0000256" key="3">
    <source>
        <dbReference type="PROSITE-ProRule" id="PRU00335"/>
    </source>
</evidence>
<evidence type="ECO:0000256" key="2">
    <source>
        <dbReference type="ARBA" id="ARBA00023125"/>
    </source>
</evidence>
<dbReference type="InterPro" id="IPR009057">
    <property type="entry name" value="Homeodomain-like_sf"/>
</dbReference>
<dbReference type="Pfam" id="PF00440">
    <property type="entry name" value="TetR_N"/>
    <property type="match status" value="1"/>
</dbReference>
<dbReference type="SUPFAM" id="SSF48498">
    <property type="entry name" value="Tetracyclin repressor-like, C-terminal domain"/>
    <property type="match status" value="1"/>
</dbReference>
<feature type="DNA-binding region" description="H-T-H motif" evidence="3">
    <location>
        <begin position="38"/>
        <end position="57"/>
    </location>
</feature>
<dbReference type="SUPFAM" id="SSF46689">
    <property type="entry name" value="Homeodomain-like"/>
    <property type="match status" value="1"/>
</dbReference>
<dbReference type="PANTHER" id="PTHR43479">
    <property type="entry name" value="ACREF/ENVCD OPERON REPRESSOR-RELATED"/>
    <property type="match status" value="1"/>
</dbReference>
<organism evidence="5">
    <name type="scientific">Niallia circulans</name>
    <name type="common">Bacillus circulans</name>
    <dbReference type="NCBI Taxonomy" id="1397"/>
    <lineage>
        <taxon>Bacteria</taxon>
        <taxon>Bacillati</taxon>
        <taxon>Bacillota</taxon>
        <taxon>Bacilli</taxon>
        <taxon>Bacillales</taxon>
        <taxon>Bacillaceae</taxon>
        <taxon>Niallia</taxon>
    </lineage>
</organism>
<dbReference type="RefSeq" id="WP_101729467.1">
    <property type="nucleotide sequence ID" value="NZ_JAGTPX020000037.1"/>
</dbReference>
<evidence type="ECO:0000259" key="4">
    <source>
        <dbReference type="PROSITE" id="PS50977"/>
    </source>
</evidence>
<gene>
    <name evidence="5" type="ORF">KD144_22810</name>
</gene>
<dbReference type="EMBL" id="JAGTPX010000038">
    <property type="protein sequence ID" value="MBR8672367.1"/>
    <property type="molecule type" value="Genomic_DNA"/>
</dbReference>
<evidence type="ECO:0000256" key="1">
    <source>
        <dbReference type="ARBA" id="ARBA00022491"/>
    </source>
</evidence>
<dbReference type="Gene3D" id="1.10.10.60">
    <property type="entry name" value="Homeodomain-like"/>
    <property type="match status" value="1"/>
</dbReference>
<keyword evidence="1" id="KW-0678">Repressor</keyword>
<dbReference type="InterPro" id="IPR001647">
    <property type="entry name" value="HTH_TetR"/>
</dbReference>
<dbReference type="AlphaFoldDB" id="A0A941GH13"/>
<dbReference type="Gene3D" id="1.10.357.10">
    <property type="entry name" value="Tetracycline Repressor, domain 2"/>
    <property type="match status" value="1"/>
</dbReference>
<dbReference type="GO" id="GO:0003677">
    <property type="term" value="F:DNA binding"/>
    <property type="evidence" value="ECO:0007669"/>
    <property type="project" value="UniProtKB-UniRule"/>
</dbReference>
<feature type="domain" description="HTH tetR-type" evidence="4">
    <location>
        <begin position="15"/>
        <end position="75"/>
    </location>
</feature>
<name>A0A941GH13_NIACI</name>
<dbReference type="PRINTS" id="PR00455">
    <property type="entry name" value="HTHTETR"/>
</dbReference>
<reference evidence="5" key="1">
    <citation type="submission" date="2021-04" db="EMBL/GenBank/DDBJ databases">
        <title>Genomic analysis of electroactive and textile dye degrading Bacillus circulans strain: DC10 isolated from constructed wetland-microbial fuel cells treating textile dye wastewaters.</title>
        <authorList>
            <person name="Patel D.U."/>
            <person name="Desai C.R."/>
        </authorList>
    </citation>
    <scope>NUCLEOTIDE SEQUENCE</scope>
    <source>
        <strain evidence="5">DC10</strain>
    </source>
</reference>
<dbReference type="PANTHER" id="PTHR43479:SF11">
    <property type="entry name" value="ACREF_ENVCD OPERON REPRESSOR-RELATED"/>
    <property type="match status" value="1"/>
</dbReference>
<dbReference type="InterPro" id="IPR050624">
    <property type="entry name" value="HTH-type_Tx_Regulator"/>
</dbReference>
<evidence type="ECO:0000313" key="5">
    <source>
        <dbReference type="EMBL" id="MBR8672367.1"/>
    </source>
</evidence>
<comment type="caution">
    <text evidence="5">The sequence shown here is derived from an EMBL/GenBank/DDBJ whole genome shotgun (WGS) entry which is preliminary data.</text>
</comment>
<proteinExistence type="predicted"/>
<dbReference type="PROSITE" id="PS50977">
    <property type="entry name" value="HTH_TETR_2"/>
    <property type="match status" value="1"/>
</dbReference>
<accession>A0A941GH13</accession>
<sequence length="201" mass="23464">MPVPPNDDTLNDVRMKRKLQIMNAALKVFADNGIRLTKISMITEEAGISHGLLYHYFSSKEEVLHESLKWAVSEVEEDMQEILNYYERPLDRIRAFTKFAFIEGNSNIFRIIQHIYRADVIPEETIELIESHGNIYEQFLLPLFKEGQEKGEIIKGDVTELLEIYLTALSGIIMTEGLMNWKENIDYRTDLFLRMFAVQQD</sequence>
<dbReference type="InterPro" id="IPR036271">
    <property type="entry name" value="Tet_transcr_reg_TetR-rel_C_sf"/>
</dbReference>
<keyword evidence="2 3" id="KW-0238">DNA-binding</keyword>
<protein>
    <submittedName>
        <fullName evidence="5">TetR/AcrR family transcriptional regulator</fullName>
    </submittedName>
</protein>